<evidence type="ECO:0000256" key="1">
    <source>
        <dbReference type="SAM" id="Phobius"/>
    </source>
</evidence>
<dbReference type="OrthoDB" id="446723at2759"/>
<evidence type="ECO:0000313" key="3">
    <source>
        <dbReference type="Proteomes" id="UP000799771"/>
    </source>
</evidence>
<keyword evidence="3" id="KW-1185">Reference proteome</keyword>
<name>A0A6A6A792_9PLEO</name>
<gene>
    <name evidence="2" type="ORF">P153DRAFT_54744</name>
</gene>
<sequence length="94" mass="10232">MHAEDDQTMPWNQTEELFRSTLAAATKATPDASHSNLKAVDLGEAGRHETWVSDAIRVEKLVAKYGGHNTFLTLAPISLAILQLFGLAAETARL</sequence>
<protein>
    <submittedName>
        <fullName evidence="2">Uncharacterized protein</fullName>
    </submittedName>
</protein>
<dbReference type="Proteomes" id="UP000799771">
    <property type="component" value="Unassembled WGS sequence"/>
</dbReference>
<dbReference type="GeneID" id="54413707"/>
<accession>A0A6A6A792</accession>
<dbReference type="AlphaFoldDB" id="A0A6A6A792"/>
<evidence type="ECO:0000313" key="2">
    <source>
        <dbReference type="EMBL" id="KAF2127749.1"/>
    </source>
</evidence>
<dbReference type="EMBL" id="ML977510">
    <property type="protein sequence ID" value="KAF2127749.1"/>
    <property type="molecule type" value="Genomic_DNA"/>
</dbReference>
<keyword evidence="1" id="KW-1133">Transmembrane helix</keyword>
<reference evidence="2" key="1">
    <citation type="journal article" date="2020" name="Stud. Mycol.">
        <title>101 Dothideomycetes genomes: a test case for predicting lifestyles and emergence of pathogens.</title>
        <authorList>
            <person name="Haridas S."/>
            <person name="Albert R."/>
            <person name="Binder M."/>
            <person name="Bloem J."/>
            <person name="Labutti K."/>
            <person name="Salamov A."/>
            <person name="Andreopoulos B."/>
            <person name="Baker S."/>
            <person name="Barry K."/>
            <person name="Bills G."/>
            <person name="Bluhm B."/>
            <person name="Cannon C."/>
            <person name="Castanera R."/>
            <person name="Culley D."/>
            <person name="Daum C."/>
            <person name="Ezra D."/>
            <person name="Gonzalez J."/>
            <person name="Henrissat B."/>
            <person name="Kuo A."/>
            <person name="Liang C."/>
            <person name="Lipzen A."/>
            <person name="Lutzoni F."/>
            <person name="Magnuson J."/>
            <person name="Mondo S."/>
            <person name="Nolan M."/>
            <person name="Ohm R."/>
            <person name="Pangilinan J."/>
            <person name="Park H.-J."/>
            <person name="Ramirez L."/>
            <person name="Alfaro M."/>
            <person name="Sun H."/>
            <person name="Tritt A."/>
            <person name="Yoshinaga Y."/>
            <person name="Zwiers L.-H."/>
            <person name="Turgeon B."/>
            <person name="Goodwin S."/>
            <person name="Spatafora J."/>
            <person name="Crous P."/>
            <person name="Grigoriev I."/>
        </authorList>
    </citation>
    <scope>NUCLEOTIDE SEQUENCE</scope>
    <source>
        <strain evidence="2">CBS 119687</strain>
    </source>
</reference>
<feature type="transmembrane region" description="Helical" evidence="1">
    <location>
        <begin position="71"/>
        <end position="89"/>
    </location>
</feature>
<dbReference type="RefSeq" id="XP_033522138.1">
    <property type="nucleotide sequence ID" value="XM_033673275.1"/>
</dbReference>
<proteinExistence type="predicted"/>
<organism evidence="2 3">
    <name type="scientific">Dothidotthia symphoricarpi CBS 119687</name>
    <dbReference type="NCBI Taxonomy" id="1392245"/>
    <lineage>
        <taxon>Eukaryota</taxon>
        <taxon>Fungi</taxon>
        <taxon>Dikarya</taxon>
        <taxon>Ascomycota</taxon>
        <taxon>Pezizomycotina</taxon>
        <taxon>Dothideomycetes</taxon>
        <taxon>Pleosporomycetidae</taxon>
        <taxon>Pleosporales</taxon>
        <taxon>Dothidotthiaceae</taxon>
        <taxon>Dothidotthia</taxon>
    </lineage>
</organism>
<keyword evidence="1" id="KW-0472">Membrane</keyword>
<keyword evidence="1" id="KW-0812">Transmembrane</keyword>